<organism evidence="3 4">
    <name type="scientific">Clonostachys byssicola</name>
    <dbReference type="NCBI Taxonomy" id="160290"/>
    <lineage>
        <taxon>Eukaryota</taxon>
        <taxon>Fungi</taxon>
        <taxon>Dikarya</taxon>
        <taxon>Ascomycota</taxon>
        <taxon>Pezizomycotina</taxon>
        <taxon>Sordariomycetes</taxon>
        <taxon>Hypocreomycetidae</taxon>
        <taxon>Hypocreales</taxon>
        <taxon>Bionectriaceae</taxon>
        <taxon>Clonostachys</taxon>
    </lineage>
</organism>
<proteinExistence type="predicted"/>
<evidence type="ECO:0000256" key="1">
    <source>
        <dbReference type="SAM" id="MobiDB-lite"/>
    </source>
</evidence>
<evidence type="ECO:0000256" key="2">
    <source>
        <dbReference type="SAM" id="SignalP"/>
    </source>
</evidence>
<keyword evidence="2" id="KW-0732">Signal</keyword>
<evidence type="ECO:0000313" key="4">
    <source>
        <dbReference type="Proteomes" id="UP000754883"/>
    </source>
</evidence>
<feature type="signal peptide" evidence="2">
    <location>
        <begin position="1"/>
        <end position="19"/>
    </location>
</feature>
<keyword evidence="4" id="KW-1185">Reference proteome</keyword>
<evidence type="ECO:0000313" key="3">
    <source>
        <dbReference type="EMBL" id="CAG9983672.1"/>
    </source>
</evidence>
<dbReference type="OrthoDB" id="5153929at2759"/>
<gene>
    <name evidence="3" type="ORF">CBYS24578_00015337</name>
</gene>
<accession>A0A9N9UAV9</accession>
<protein>
    <submittedName>
        <fullName evidence="3">Uncharacterized protein</fullName>
    </submittedName>
</protein>
<dbReference type="Proteomes" id="UP000754883">
    <property type="component" value="Unassembled WGS sequence"/>
</dbReference>
<dbReference type="EMBL" id="CABFNO020001372">
    <property type="protein sequence ID" value="CAG9983672.1"/>
    <property type="molecule type" value="Genomic_DNA"/>
</dbReference>
<name>A0A9N9UAV9_9HYPO</name>
<reference evidence="4" key="1">
    <citation type="submission" date="2019-06" db="EMBL/GenBank/DDBJ databases">
        <authorList>
            <person name="Broberg M."/>
        </authorList>
    </citation>
    <scope>NUCLEOTIDE SEQUENCE [LARGE SCALE GENOMIC DNA]</scope>
</reference>
<feature type="non-terminal residue" evidence="3">
    <location>
        <position position="111"/>
    </location>
</feature>
<reference evidence="3 4" key="2">
    <citation type="submission" date="2021-10" db="EMBL/GenBank/DDBJ databases">
        <authorList>
            <person name="Piombo E."/>
        </authorList>
    </citation>
    <scope>NUCLEOTIDE SEQUENCE [LARGE SCALE GENOMIC DNA]</scope>
</reference>
<dbReference type="AlphaFoldDB" id="A0A9N9UAV9"/>
<feature type="chain" id="PRO_5040441031" evidence="2">
    <location>
        <begin position="20"/>
        <end position="111"/>
    </location>
</feature>
<comment type="caution">
    <text evidence="3">The sequence shown here is derived from an EMBL/GenBank/DDBJ whole genome shotgun (WGS) entry which is preliminary data.</text>
</comment>
<sequence length="111" mass="12779">MRLTNAFAIALAFAGASVALTPDEQQKQAFAEQEKQLANQQKAMFAEQKHAMAEQAKQFTNQNKAFQEHQQHPVAQELPGRQEEVIPQGRRPFQQAPDFQNWWWEQQTFPG</sequence>
<feature type="region of interest" description="Disordered" evidence="1">
    <location>
        <begin position="57"/>
        <end position="111"/>
    </location>
</feature>